<keyword evidence="3" id="KW-0813">Transport</keyword>
<keyword evidence="10" id="KW-1185">Reference proteome</keyword>
<gene>
    <name evidence="9" type="ORF">INT46_003411</name>
</gene>
<dbReference type="PANTHER" id="PTHR43057:SF1">
    <property type="entry name" value="ARSENICAL-RESISTANCE PROTEIN 3"/>
    <property type="match status" value="1"/>
</dbReference>
<protein>
    <recommendedName>
        <fullName evidence="11">Arsenical-resistance protein</fullName>
    </recommendedName>
</protein>
<dbReference type="AlphaFoldDB" id="A0A8H7UTK1"/>
<dbReference type="PANTHER" id="PTHR43057">
    <property type="entry name" value="ARSENITE EFFLUX TRANSPORTER"/>
    <property type="match status" value="1"/>
</dbReference>
<dbReference type="Proteomes" id="UP000650833">
    <property type="component" value="Unassembled WGS sequence"/>
</dbReference>
<dbReference type="GO" id="GO:0015105">
    <property type="term" value="F:arsenite transmembrane transporter activity"/>
    <property type="evidence" value="ECO:0007669"/>
    <property type="project" value="TreeGrafter"/>
</dbReference>
<evidence type="ECO:0000313" key="10">
    <source>
        <dbReference type="Proteomes" id="UP000650833"/>
    </source>
</evidence>
<reference evidence="9" key="1">
    <citation type="submission" date="2020-12" db="EMBL/GenBank/DDBJ databases">
        <title>Metabolic potential, ecology and presence of endohyphal bacteria is reflected in genomic diversity of Mucoromycotina.</title>
        <authorList>
            <person name="Muszewska A."/>
            <person name="Okrasinska A."/>
            <person name="Steczkiewicz K."/>
            <person name="Drgas O."/>
            <person name="Orlowska M."/>
            <person name="Perlinska-Lenart U."/>
            <person name="Aleksandrzak-Piekarczyk T."/>
            <person name="Szatraj K."/>
            <person name="Zielenkiewicz U."/>
            <person name="Pilsyk S."/>
            <person name="Malc E."/>
            <person name="Mieczkowski P."/>
            <person name="Kruszewska J.S."/>
            <person name="Biernat P."/>
            <person name="Pawlowska J."/>
        </authorList>
    </citation>
    <scope>NUCLEOTIDE SEQUENCE</scope>
    <source>
        <strain evidence="9">CBS 226.32</strain>
    </source>
</reference>
<evidence type="ECO:0000313" key="9">
    <source>
        <dbReference type="EMBL" id="KAG2195095.1"/>
    </source>
</evidence>
<organism evidence="9 10">
    <name type="scientific">Mucor plumbeus</name>
    <dbReference type="NCBI Taxonomy" id="97098"/>
    <lineage>
        <taxon>Eukaryota</taxon>
        <taxon>Fungi</taxon>
        <taxon>Fungi incertae sedis</taxon>
        <taxon>Mucoromycota</taxon>
        <taxon>Mucoromycotina</taxon>
        <taxon>Mucoromycetes</taxon>
        <taxon>Mucorales</taxon>
        <taxon>Mucorineae</taxon>
        <taxon>Mucoraceae</taxon>
        <taxon>Mucor</taxon>
    </lineage>
</organism>
<keyword evidence="6 8" id="KW-1133">Transmembrane helix</keyword>
<evidence type="ECO:0000256" key="4">
    <source>
        <dbReference type="ARBA" id="ARBA00022475"/>
    </source>
</evidence>
<feature type="transmembrane region" description="Helical" evidence="8">
    <location>
        <begin position="142"/>
        <end position="163"/>
    </location>
</feature>
<dbReference type="GO" id="GO:0005886">
    <property type="term" value="C:plasma membrane"/>
    <property type="evidence" value="ECO:0007669"/>
    <property type="project" value="UniProtKB-SubCell"/>
</dbReference>
<dbReference type="EMBL" id="JAEPRC010000543">
    <property type="protein sequence ID" value="KAG2195095.1"/>
    <property type="molecule type" value="Genomic_DNA"/>
</dbReference>
<comment type="subcellular location">
    <subcellularLocation>
        <location evidence="1">Cell membrane</location>
        <topology evidence="1">Multi-pass membrane protein</topology>
    </subcellularLocation>
</comment>
<evidence type="ECO:0000256" key="2">
    <source>
        <dbReference type="ARBA" id="ARBA00010110"/>
    </source>
</evidence>
<evidence type="ECO:0000256" key="8">
    <source>
        <dbReference type="SAM" id="Phobius"/>
    </source>
</evidence>
<comment type="similarity">
    <text evidence="2">Belongs to the arsenical resistance-3 (ACR3) (TC 2.A.59) family.</text>
</comment>
<evidence type="ECO:0000256" key="1">
    <source>
        <dbReference type="ARBA" id="ARBA00004651"/>
    </source>
</evidence>
<evidence type="ECO:0000256" key="6">
    <source>
        <dbReference type="ARBA" id="ARBA00022989"/>
    </source>
</evidence>
<dbReference type="OrthoDB" id="187348at2759"/>
<sequence>MSTSSCIKSDTCKEAYCIEQTSVCYKTADCNYDYCVDPVTNEYQKMTAEGNVSNAQEETALIRRLGFLDRFLVVWILLAMIIGVIIGYFAPNVQKSFETVQFGSVSVPIAIGLLVMMYPVLCKIQYERLHIILQDRKIWIQILVSIIINWIIGPIVMTGLAWACLPDLPGFRTGVVMVGLARQVH</sequence>
<dbReference type="GO" id="GO:0015104">
    <property type="term" value="F:antimonite transmembrane transporter activity"/>
    <property type="evidence" value="ECO:0007669"/>
    <property type="project" value="TreeGrafter"/>
</dbReference>
<dbReference type="InterPro" id="IPR002657">
    <property type="entry name" value="BilAc:Na_symport/Acr3"/>
</dbReference>
<accession>A0A8H7UTK1</accession>
<keyword evidence="4" id="KW-1003">Cell membrane</keyword>
<dbReference type="InterPro" id="IPR004706">
    <property type="entry name" value="Arsenical-R_Acr3"/>
</dbReference>
<dbReference type="Gene3D" id="1.20.1530.20">
    <property type="match status" value="1"/>
</dbReference>
<dbReference type="GO" id="GO:0015297">
    <property type="term" value="F:antiporter activity"/>
    <property type="evidence" value="ECO:0007669"/>
    <property type="project" value="InterPro"/>
</dbReference>
<dbReference type="InterPro" id="IPR038770">
    <property type="entry name" value="Na+/solute_symporter_sf"/>
</dbReference>
<evidence type="ECO:0008006" key="11">
    <source>
        <dbReference type="Google" id="ProtNLM"/>
    </source>
</evidence>
<feature type="transmembrane region" description="Helical" evidence="8">
    <location>
        <begin position="71"/>
        <end position="90"/>
    </location>
</feature>
<keyword evidence="5 8" id="KW-0812">Transmembrane</keyword>
<evidence type="ECO:0000256" key="7">
    <source>
        <dbReference type="ARBA" id="ARBA00023136"/>
    </source>
</evidence>
<evidence type="ECO:0000256" key="5">
    <source>
        <dbReference type="ARBA" id="ARBA00022692"/>
    </source>
</evidence>
<feature type="transmembrane region" description="Helical" evidence="8">
    <location>
        <begin position="102"/>
        <end position="121"/>
    </location>
</feature>
<comment type="caution">
    <text evidence="9">The sequence shown here is derived from an EMBL/GenBank/DDBJ whole genome shotgun (WGS) entry which is preliminary data.</text>
</comment>
<evidence type="ECO:0000256" key="3">
    <source>
        <dbReference type="ARBA" id="ARBA00022448"/>
    </source>
</evidence>
<dbReference type="Pfam" id="PF01758">
    <property type="entry name" value="SBF"/>
    <property type="match status" value="1"/>
</dbReference>
<keyword evidence="7 8" id="KW-0472">Membrane</keyword>
<name>A0A8H7UTK1_9FUNG</name>
<proteinExistence type="inferred from homology"/>